<dbReference type="Gene3D" id="2.100.10.30">
    <property type="entry name" value="Jacalin-like lectin domain"/>
    <property type="match status" value="1"/>
</dbReference>
<evidence type="ECO:0000256" key="2">
    <source>
        <dbReference type="ARBA" id="ARBA00022734"/>
    </source>
</evidence>
<accession>A0A1J6IPK1</accession>
<proteinExistence type="inferred from homology"/>
<dbReference type="PROSITE" id="PS51752">
    <property type="entry name" value="JACALIN_LECTIN"/>
    <property type="match status" value="1"/>
</dbReference>
<protein>
    <submittedName>
        <fullName evidence="4">Inactive protein restricted tev movement 1</fullName>
    </submittedName>
</protein>
<dbReference type="AlphaFoldDB" id="A0A1J6IPK1"/>
<sequence>MIKVGPVGGQAGSFWDEKGRDQVAGIFVSYSKDAVESLQFLFYESGNSVLSNKHGVFYHSQNFYAVVFDYPSEFLTSISGYHGKLNQYDPRVLKTIKFSTNKGSYGPFGCTQPSTDTRNFIFLMENRCLFGSFHGSENGSGVESIGIYVKPIMPSLIVTTQNPPRVVV</sequence>
<dbReference type="InterPro" id="IPR036404">
    <property type="entry name" value="Jacalin-like_lectin_dom_sf"/>
</dbReference>
<dbReference type="Proteomes" id="UP000187609">
    <property type="component" value="Unassembled WGS sequence"/>
</dbReference>
<keyword evidence="2" id="KW-0430">Lectin</keyword>
<dbReference type="InterPro" id="IPR001229">
    <property type="entry name" value="Jacalin-like_lectin_dom"/>
</dbReference>
<evidence type="ECO:0000256" key="1">
    <source>
        <dbReference type="ARBA" id="ARBA00006568"/>
    </source>
</evidence>
<dbReference type="STRING" id="49451.A0A1J6IPK1"/>
<dbReference type="Gramene" id="OIT00771">
    <property type="protein sequence ID" value="OIT00771"/>
    <property type="gene ID" value="A4A49_59793"/>
</dbReference>
<gene>
    <name evidence="4" type="primary">RTM1_0</name>
    <name evidence="4" type="ORF">A4A49_59793</name>
</gene>
<dbReference type="Pfam" id="PF01419">
    <property type="entry name" value="Jacalin"/>
    <property type="match status" value="1"/>
</dbReference>
<dbReference type="GO" id="GO:0030246">
    <property type="term" value="F:carbohydrate binding"/>
    <property type="evidence" value="ECO:0007669"/>
    <property type="project" value="UniProtKB-KW"/>
</dbReference>
<comment type="similarity">
    <text evidence="1">Belongs to the jacalin lectin family.</text>
</comment>
<evidence type="ECO:0000259" key="3">
    <source>
        <dbReference type="PROSITE" id="PS51752"/>
    </source>
</evidence>
<evidence type="ECO:0000313" key="4">
    <source>
        <dbReference type="EMBL" id="OIT00771.1"/>
    </source>
</evidence>
<keyword evidence="5" id="KW-1185">Reference proteome</keyword>
<feature type="non-terminal residue" evidence="4">
    <location>
        <position position="168"/>
    </location>
</feature>
<organism evidence="4 5">
    <name type="scientific">Nicotiana attenuata</name>
    <name type="common">Coyote tobacco</name>
    <dbReference type="NCBI Taxonomy" id="49451"/>
    <lineage>
        <taxon>Eukaryota</taxon>
        <taxon>Viridiplantae</taxon>
        <taxon>Streptophyta</taxon>
        <taxon>Embryophyta</taxon>
        <taxon>Tracheophyta</taxon>
        <taxon>Spermatophyta</taxon>
        <taxon>Magnoliopsida</taxon>
        <taxon>eudicotyledons</taxon>
        <taxon>Gunneridae</taxon>
        <taxon>Pentapetalae</taxon>
        <taxon>asterids</taxon>
        <taxon>lamiids</taxon>
        <taxon>Solanales</taxon>
        <taxon>Solanaceae</taxon>
        <taxon>Nicotianoideae</taxon>
        <taxon>Nicotianeae</taxon>
        <taxon>Nicotiana</taxon>
    </lineage>
</organism>
<dbReference type="PANTHER" id="PTHR47293:SF60">
    <property type="entry name" value="INACTIVE PROTEIN RESTRICTED TEV MOVEMENT 1-LIKE"/>
    <property type="match status" value="1"/>
</dbReference>
<dbReference type="OMA" id="AICDRRE"/>
<dbReference type="PANTHER" id="PTHR47293">
    <property type="entry name" value="JACALIN-RELATED LECTIN 3"/>
    <property type="match status" value="1"/>
</dbReference>
<dbReference type="SUPFAM" id="SSF51101">
    <property type="entry name" value="Mannose-binding lectins"/>
    <property type="match status" value="1"/>
</dbReference>
<name>A0A1J6IPK1_NICAT</name>
<evidence type="ECO:0000313" key="5">
    <source>
        <dbReference type="Proteomes" id="UP000187609"/>
    </source>
</evidence>
<feature type="domain" description="Jacalin-type lectin" evidence="3">
    <location>
        <begin position="1"/>
        <end position="151"/>
    </location>
</feature>
<dbReference type="SMART" id="SM00915">
    <property type="entry name" value="Jacalin"/>
    <property type="match status" value="1"/>
</dbReference>
<reference evidence="4" key="1">
    <citation type="submission" date="2016-11" db="EMBL/GenBank/DDBJ databases">
        <title>The genome of Nicotiana attenuata.</title>
        <authorList>
            <person name="Xu S."/>
            <person name="Brockmoeller T."/>
            <person name="Gaquerel E."/>
            <person name="Navarro A."/>
            <person name="Kuhl H."/>
            <person name="Gase K."/>
            <person name="Ling Z."/>
            <person name="Zhou W."/>
            <person name="Kreitzer C."/>
            <person name="Stanke M."/>
            <person name="Tang H."/>
            <person name="Lyons E."/>
            <person name="Pandey P."/>
            <person name="Pandey S.P."/>
            <person name="Timmermann B."/>
            <person name="Baldwin I.T."/>
        </authorList>
    </citation>
    <scope>NUCLEOTIDE SEQUENCE [LARGE SCALE GENOMIC DNA]</scope>
    <source>
        <strain evidence="4">UT</strain>
    </source>
</reference>
<comment type="caution">
    <text evidence="4">The sequence shown here is derived from an EMBL/GenBank/DDBJ whole genome shotgun (WGS) entry which is preliminary data.</text>
</comment>
<dbReference type="SMR" id="A0A1J6IPK1"/>
<dbReference type="EMBL" id="MJEQ01037189">
    <property type="protein sequence ID" value="OIT00771.1"/>
    <property type="molecule type" value="Genomic_DNA"/>
</dbReference>